<dbReference type="Proteomes" id="UP000485058">
    <property type="component" value="Unassembled WGS sequence"/>
</dbReference>
<evidence type="ECO:0000256" key="1">
    <source>
        <dbReference type="SAM" id="MobiDB-lite"/>
    </source>
</evidence>
<keyword evidence="3" id="KW-1185">Reference proteome</keyword>
<dbReference type="AlphaFoldDB" id="A0A699YH00"/>
<name>A0A699YH00_HAELA</name>
<feature type="compositionally biased region" description="Low complexity" evidence="1">
    <location>
        <begin position="119"/>
        <end position="130"/>
    </location>
</feature>
<evidence type="ECO:0000313" key="2">
    <source>
        <dbReference type="EMBL" id="GFH08495.1"/>
    </source>
</evidence>
<feature type="compositionally biased region" description="Gly residues" evidence="1">
    <location>
        <begin position="13"/>
        <end position="23"/>
    </location>
</feature>
<feature type="non-terminal residue" evidence="2">
    <location>
        <position position="214"/>
    </location>
</feature>
<dbReference type="EMBL" id="BLLF01000165">
    <property type="protein sequence ID" value="GFH08495.1"/>
    <property type="molecule type" value="Genomic_DNA"/>
</dbReference>
<feature type="compositionally biased region" description="Basic and acidic residues" evidence="1">
    <location>
        <begin position="1"/>
        <end position="10"/>
    </location>
</feature>
<accession>A0A699YH00</accession>
<feature type="compositionally biased region" description="Gly residues" evidence="1">
    <location>
        <begin position="54"/>
        <end position="72"/>
    </location>
</feature>
<gene>
    <name evidence="2" type="ORF">HaLaN_03468</name>
</gene>
<feature type="non-terminal residue" evidence="2">
    <location>
        <position position="1"/>
    </location>
</feature>
<organism evidence="2 3">
    <name type="scientific">Haematococcus lacustris</name>
    <name type="common">Green alga</name>
    <name type="synonym">Haematococcus pluvialis</name>
    <dbReference type="NCBI Taxonomy" id="44745"/>
    <lineage>
        <taxon>Eukaryota</taxon>
        <taxon>Viridiplantae</taxon>
        <taxon>Chlorophyta</taxon>
        <taxon>core chlorophytes</taxon>
        <taxon>Chlorophyceae</taxon>
        <taxon>CS clade</taxon>
        <taxon>Chlamydomonadales</taxon>
        <taxon>Haematococcaceae</taxon>
        <taxon>Haematococcus</taxon>
    </lineage>
</organism>
<feature type="region of interest" description="Disordered" evidence="1">
    <location>
        <begin position="1"/>
        <end position="37"/>
    </location>
</feature>
<evidence type="ECO:0000313" key="3">
    <source>
        <dbReference type="Proteomes" id="UP000485058"/>
    </source>
</evidence>
<sequence>ILRFGAEELFKSSGGGAGPGGGSSAPEGTEEGARDEDIDAILERAEVVDCSQVGGEGLAAGSGPGGEGGAGGDLLTSFNVATFKNEEDDAAFWSRLIPVAERPPDSLAGPEPGGDDVLLPRAARLRAAGLGPEGSGGLEGGQEQAGDDRSKRAHHRSQGRRGGSEPGPPVEGAALRIEEWSLDVDQEGLPLLRDLSPNPGAAAGGEGSGHDAAN</sequence>
<feature type="compositionally biased region" description="Acidic residues" evidence="1">
    <location>
        <begin position="28"/>
        <end position="37"/>
    </location>
</feature>
<protein>
    <submittedName>
        <fullName evidence="2">Uncharacterized protein</fullName>
    </submittedName>
</protein>
<feature type="region of interest" description="Disordered" evidence="1">
    <location>
        <begin position="101"/>
        <end position="214"/>
    </location>
</feature>
<feature type="compositionally biased region" description="Gly residues" evidence="1">
    <location>
        <begin position="131"/>
        <end position="140"/>
    </location>
</feature>
<proteinExistence type="predicted"/>
<reference evidence="2 3" key="1">
    <citation type="submission" date="2020-02" db="EMBL/GenBank/DDBJ databases">
        <title>Draft genome sequence of Haematococcus lacustris strain NIES-144.</title>
        <authorList>
            <person name="Morimoto D."/>
            <person name="Nakagawa S."/>
            <person name="Yoshida T."/>
            <person name="Sawayama S."/>
        </authorList>
    </citation>
    <scope>NUCLEOTIDE SEQUENCE [LARGE SCALE GENOMIC DNA]</scope>
    <source>
        <strain evidence="2 3">NIES-144</strain>
    </source>
</reference>
<feature type="region of interest" description="Disordered" evidence="1">
    <location>
        <begin position="54"/>
        <end position="75"/>
    </location>
</feature>
<comment type="caution">
    <text evidence="2">The sequence shown here is derived from an EMBL/GenBank/DDBJ whole genome shotgun (WGS) entry which is preliminary data.</text>
</comment>